<dbReference type="AlphaFoldDB" id="A0A5C4LT55"/>
<dbReference type="OrthoDB" id="3632258at2"/>
<protein>
    <submittedName>
        <fullName evidence="1">Uncharacterized protein</fullName>
    </submittedName>
</protein>
<comment type="caution">
    <text evidence="1">The sequence shown here is derived from an EMBL/GenBank/DDBJ whole genome shotgun (WGS) entry which is preliminary data.</text>
</comment>
<dbReference type="RefSeq" id="WP_139100151.1">
    <property type="nucleotide sequence ID" value="NZ_VDFW01000039.1"/>
</dbReference>
<keyword evidence="2" id="KW-1185">Reference proteome</keyword>
<organism evidence="1 2">
    <name type="scientific">Amycolatopsis alkalitolerans</name>
    <dbReference type="NCBI Taxonomy" id="2547244"/>
    <lineage>
        <taxon>Bacteria</taxon>
        <taxon>Bacillati</taxon>
        <taxon>Actinomycetota</taxon>
        <taxon>Actinomycetes</taxon>
        <taxon>Pseudonocardiales</taxon>
        <taxon>Pseudonocardiaceae</taxon>
        <taxon>Amycolatopsis</taxon>
    </lineage>
</organism>
<evidence type="ECO:0000313" key="1">
    <source>
        <dbReference type="EMBL" id="TNC20901.1"/>
    </source>
</evidence>
<dbReference type="Proteomes" id="UP000305546">
    <property type="component" value="Unassembled WGS sequence"/>
</dbReference>
<dbReference type="EMBL" id="VDFW01000039">
    <property type="protein sequence ID" value="TNC20901.1"/>
    <property type="molecule type" value="Genomic_DNA"/>
</dbReference>
<proteinExistence type="predicted"/>
<name>A0A5C4LT55_9PSEU</name>
<reference evidence="1 2" key="1">
    <citation type="submission" date="2019-06" db="EMBL/GenBank/DDBJ databases">
        <title>Amycolatopsis alkalitolerans sp. nov., isolated from Gastrodia elata Blume.</title>
        <authorList>
            <person name="Narsing Rao M.P."/>
            <person name="Li W.J."/>
        </authorList>
    </citation>
    <scope>NUCLEOTIDE SEQUENCE [LARGE SCALE GENOMIC DNA]</scope>
    <source>
        <strain evidence="1 2">SYSUP0005</strain>
    </source>
</reference>
<evidence type="ECO:0000313" key="2">
    <source>
        <dbReference type="Proteomes" id="UP000305546"/>
    </source>
</evidence>
<sequence length="68" mass="7611">MRLNSEAREQLRAAGISQAQWARLNYFPDGKWYGDACGCPDDRCIGFHHDTNDECGCLPALLSNHIDS</sequence>
<accession>A0A5C4LT55</accession>
<gene>
    <name evidence="1" type="ORF">FG385_29910</name>
</gene>